<name>A0ABU8MTK6_9PSEU</name>
<organism evidence="2 3">
    <name type="scientific">Actinomycetospora aurantiaca</name>
    <dbReference type="NCBI Taxonomy" id="3129233"/>
    <lineage>
        <taxon>Bacteria</taxon>
        <taxon>Bacillati</taxon>
        <taxon>Actinomycetota</taxon>
        <taxon>Actinomycetes</taxon>
        <taxon>Pseudonocardiales</taxon>
        <taxon>Pseudonocardiaceae</taxon>
        <taxon>Actinomycetospora</taxon>
    </lineage>
</organism>
<accession>A0ABU8MTK6</accession>
<evidence type="ECO:0000313" key="2">
    <source>
        <dbReference type="EMBL" id="MEJ2870299.1"/>
    </source>
</evidence>
<dbReference type="PROSITE" id="PS51257">
    <property type="entry name" value="PROKAR_LIPOPROTEIN"/>
    <property type="match status" value="1"/>
</dbReference>
<keyword evidence="3" id="KW-1185">Reference proteome</keyword>
<reference evidence="2 3" key="1">
    <citation type="submission" date="2024-03" db="EMBL/GenBank/DDBJ databases">
        <title>Actinomycetospora sp. OC33-EN08, a novel actinomycete isolated from wild orchid (Aerides multiflora).</title>
        <authorList>
            <person name="Suriyachadkun C."/>
        </authorList>
    </citation>
    <scope>NUCLEOTIDE SEQUENCE [LARGE SCALE GENOMIC DNA]</scope>
    <source>
        <strain evidence="2 3">OC33-EN08</strain>
    </source>
</reference>
<feature type="domain" description="ABC-type glycine betaine transport system substrate-binding" evidence="1">
    <location>
        <begin position="209"/>
        <end position="310"/>
    </location>
</feature>
<dbReference type="Gene3D" id="3.40.190.10">
    <property type="entry name" value="Periplasmic binding protein-like II"/>
    <property type="match status" value="1"/>
</dbReference>
<evidence type="ECO:0000313" key="3">
    <source>
        <dbReference type="Proteomes" id="UP001385809"/>
    </source>
</evidence>
<evidence type="ECO:0000259" key="1">
    <source>
        <dbReference type="Pfam" id="PF04069"/>
    </source>
</evidence>
<dbReference type="Gene3D" id="3.40.190.120">
    <property type="entry name" value="Osmoprotection protein (prox), domain 2"/>
    <property type="match status" value="1"/>
</dbReference>
<sequence length="318" mass="31721">MRVPAPLAAVLLPVVLVVLAVLAAGCGNTPLRSPDADGGLLARHDLRGAAYVVGGGPSTQLRLLCQLTIAAVQAASGSATDECGKDGGVDVHAPAELTDVDTGWASLRTLSPRGVPDVGGRSADPAPDLDAIRSADTARGLTWLPPTAFDDTDVVVTRTPGPIGALATPGTTLCAAPDAVPGTAVAPGTGALSAGYGLAPPVVVPDVNAVLAGVATGRCTAGLVPGSSGRVPALGLVVADDDRRVLDGGPPGPRGYAPVLRSGVLAGHPAAVDVFGEMTRRLDGPAMRGMVREVEVDGRDPRDVARRWLAAQGLIATG</sequence>
<dbReference type="EMBL" id="JBBEGN010000012">
    <property type="protein sequence ID" value="MEJ2870299.1"/>
    <property type="molecule type" value="Genomic_DNA"/>
</dbReference>
<dbReference type="SUPFAM" id="SSF53850">
    <property type="entry name" value="Periplasmic binding protein-like II"/>
    <property type="match status" value="1"/>
</dbReference>
<protein>
    <submittedName>
        <fullName evidence="2">Glycine betaine ABC transporter substrate-binding protein</fullName>
    </submittedName>
</protein>
<proteinExistence type="predicted"/>
<gene>
    <name evidence="2" type="ORF">WCD74_21195</name>
</gene>
<comment type="caution">
    <text evidence="2">The sequence shown here is derived from an EMBL/GenBank/DDBJ whole genome shotgun (WGS) entry which is preliminary data.</text>
</comment>
<dbReference type="RefSeq" id="WP_337696865.1">
    <property type="nucleotide sequence ID" value="NZ_JBBEGN010000012.1"/>
</dbReference>
<dbReference type="InterPro" id="IPR007210">
    <property type="entry name" value="ABC_Gly_betaine_transp_sub-bd"/>
</dbReference>
<dbReference type="Pfam" id="PF04069">
    <property type="entry name" value="OpuAC"/>
    <property type="match status" value="1"/>
</dbReference>
<dbReference type="Proteomes" id="UP001385809">
    <property type="component" value="Unassembled WGS sequence"/>
</dbReference>